<dbReference type="Proteomes" id="UP000780768">
    <property type="component" value="Unassembled WGS sequence"/>
</dbReference>
<protein>
    <submittedName>
        <fullName evidence="2">Uncharacterized protein</fullName>
    </submittedName>
</protein>
<gene>
    <name evidence="2" type="ORF">K8V65_02765</name>
</gene>
<name>A0A921L782_9FIRM</name>
<dbReference type="AlphaFoldDB" id="A0A921L782"/>
<evidence type="ECO:0000313" key="3">
    <source>
        <dbReference type="Proteomes" id="UP000780768"/>
    </source>
</evidence>
<keyword evidence="1" id="KW-0732">Signal</keyword>
<reference evidence="2" key="2">
    <citation type="submission" date="2021-09" db="EMBL/GenBank/DDBJ databases">
        <authorList>
            <person name="Gilroy R."/>
        </authorList>
    </citation>
    <scope>NUCLEOTIDE SEQUENCE</scope>
    <source>
        <strain evidence="2">7318</strain>
    </source>
</reference>
<accession>A0A921L782</accession>
<sequence>MYTLKNIFSILVCVVTLNFFTVSIASADISDVTDIATNAVSTVVSEDNEKIKNEIMNMLNDDIHKKELQNYIIETRPIIEKYQSRLETAEYAAYFSEKYIPLVGGLFSSVIVEGAYYFYENDLEEAAKTPVAKNFSTLRNNGIDFTKDLISRTISYGVEKEENTSEQSDIDISTVINVGIKHQQKQALIDYMKEIMEKSNISYDIIDTGCSNNFGI</sequence>
<reference evidence="2" key="1">
    <citation type="journal article" date="2021" name="PeerJ">
        <title>Extensive microbial diversity within the chicken gut microbiome revealed by metagenomics and culture.</title>
        <authorList>
            <person name="Gilroy R."/>
            <person name="Ravi A."/>
            <person name="Getino M."/>
            <person name="Pursley I."/>
            <person name="Horton D.L."/>
            <person name="Alikhan N.F."/>
            <person name="Baker D."/>
            <person name="Gharbi K."/>
            <person name="Hall N."/>
            <person name="Watson M."/>
            <person name="Adriaenssens E.M."/>
            <person name="Foster-Nyarko E."/>
            <person name="Jarju S."/>
            <person name="Secka A."/>
            <person name="Antonio M."/>
            <person name="Oren A."/>
            <person name="Chaudhuri R.R."/>
            <person name="La Ragione R."/>
            <person name="Hildebrand F."/>
            <person name="Pallen M.J."/>
        </authorList>
    </citation>
    <scope>NUCLEOTIDE SEQUENCE</scope>
    <source>
        <strain evidence="2">7318</strain>
    </source>
</reference>
<evidence type="ECO:0000313" key="2">
    <source>
        <dbReference type="EMBL" id="HJF84569.1"/>
    </source>
</evidence>
<evidence type="ECO:0000256" key="1">
    <source>
        <dbReference type="SAM" id="SignalP"/>
    </source>
</evidence>
<comment type="caution">
    <text evidence="2">The sequence shown here is derived from an EMBL/GenBank/DDBJ whole genome shotgun (WGS) entry which is preliminary data.</text>
</comment>
<dbReference type="RefSeq" id="WP_286034641.1">
    <property type="nucleotide sequence ID" value="NZ_CAKMHU010000003.1"/>
</dbReference>
<feature type="chain" id="PRO_5037595348" evidence="1">
    <location>
        <begin position="28"/>
        <end position="216"/>
    </location>
</feature>
<feature type="signal peptide" evidence="1">
    <location>
        <begin position="1"/>
        <end position="27"/>
    </location>
</feature>
<organism evidence="2 3">
    <name type="scientific">Megamonas hypermegale</name>
    <dbReference type="NCBI Taxonomy" id="158847"/>
    <lineage>
        <taxon>Bacteria</taxon>
        <taxon>Bacillati</taxon>
        <taxon>Bacillota</taxon>
        <taxon>Negativicutes</taxon>
        <taxon>Selenomonadales</taxon>
        <taxon>Selenomonadaceae</taxon>
        <taxon>Megamonas</taxon>
    </lineage>
</organism>
<proteinExistence type="predicted"/>
<dbReference type="EMBL" id="DYVR01000072">
    <property type="protein sequence ID" value="HJF84569.1"/>
    <property type="molecule type" value="Genomic_DNA"/>
</dbReference>